<evidence type="ECO:0000313" key="6">
    <source>
        <dbReference type="Proteomes" id="UP000095284"/>
    </source>
</evidence>
<protein>
    <submittedName>
        <fullName evidence="7">G_PROTEIN_RECEP_F1_2 domain-containing protein</fullName>
    </submittedName>
</protein>
<dbReference type="Proteomes" id="UP000095284">
    <property type="component" value="Unplaced"/>
</dbReference>
<reference evidence="7" key="1">
    <citation type="submission" date="2016-11" db="UniProtKB">
        <authorList>
            <consortium name="WormBaseParasite"/>
        </authorList>
    </citation>
    <scope>IDENTIFICATION</scope>
</reference>
<feature type="transmembrane region" description="Helical" evidence="5">
    <location>
        <begin position="137"/>
        <end position="157"/>
    </location>
</feature>
<accession>A0A1I7RZW0</accession>
<dbReference type="InterPro" id="IPR019424">
    <property type="entry name" value="7TM_GPCR_Srsx"/>
</dbReference>
<feature type="transmembrane region" description="Helical" evidence="5">
    <location>
        <begin position="204"/>
        <end position="228"/>
    </location>
</feature>
<dbReference type="PANTHER" id="PTHR23360">
    <property type="entry name" value="G-PROTEIN COUPLED RECEPTORS FAMILY 1 PROFILE DOMAIN-CONTAINING PROTEIN-RELATED"/>
    <property type="match status" value="1"/>
</dbReference>
<dbReference type="GO" id="GO:0016020">
    <property type="term" value="C:membrane"/>
    <property type="evidence" value="ECO:0007669"/>
    <property type="project" value="UniProtKB-SubCell"/>
</dbReference>
<keyword evidence="3 5" id="KW-1133">Transmembrane helix</keyword>
<dbReference type="Pfam" id="PF10320">
    <property type="entry name" value="7TM_GPCR_Srsx"/>
    <property type="match status" value="1"/>
</dbReference>
<keyword evidence="4 5" id="KW-0472">Membrane</keyword>
<dbReference type="PANTHER" id="PTHR23360:SF5">
    <property type="entry name" value="G-PROTEIN COUPLED RECEPTORS FAMILY 1 PROFILE DOMAIN-CONTAINING PROTEIN"/>
    <property type="match status" value="1"/>
</dbReference>
<dbReference type="AlphaFoldDB" id="A0A1I7RZW0"/>
<proteinExistence type="predicted"/>
<keyword evidence="2 5" id="KW-0812">Transmembrane</keyword>
<evidence type="ECO:0000256" key="3">
    <source>
        <dbReference type="ARBA" id="ARBA00022989"/>
    </source>
</evidence>
<feature type="transmembrane region" description="Helical" evidence="5">
    <location>
        <begin position="20"/>
        <end position="41"/>
    </location>
</feature>
<dbReference type="InterPro" id="IPR047130">
    <property type="entry name" value="7TM_GPCR_Srsx_nematod"/>
</dbReference>
<dbReference type="SUPFAM" id="SSF81321">
    <property type="entry name" value="Family A G protein-coupled receptor-like"/>
    <property type="match status" value="1"/>
</dbReference>
<comment type="subcellular location">
    <subcellularLocation>
        <location evidence="1">Membrane</location>
    </subcellularLocation>
</comment>
<evidence type="ECO:0000256" key="1">
    <source>
        <dbReference type="ARBA" id="ARBA00004370"/>
    </source>
</evidence>
<evidence type="ECO:0000313" key="7">
    <source>
        <dbReference type="WBParaSite" id="BXY_0628300.1"/>
    </source>
</evidence>
<evidence type="ECO:0000256" key="4">
    <source>
        <dbReference type="ARBA" id="ARBA00023136"/>
    </source>
</evidence>
<dbReference type="Gene3D" id="1.20.1070.10">
    <property type="entry name" value="Rhodopsin 7-helix transmembrane proteins"/>
    <property type="match status" value="2"/>
</dbReference>
<organism evidence="6 7">
    <name type="scientific">Bursaphelenchus xylophilus</name>
    <name type="common">Pinewood nematode worm</name>
    <name type="synonym">Aphelenchoides xylophilus</name>
    <dbReference type="NCBI Taxonomy" id="6326"/>
    <lineage>
        <taxon>Eukaryota</taxon>
        <taxon>Metazoa</taxon>
        <taxon>Ecdysozoa</taxon>
        <taxon>Nematoda</taxon>
        <taxon>Chromadorea</taxon>
        <taxon>Rhabditida</taxon>
        <taxon>Tylenchina</taxon>
        <taxon>Tylenchomorpha</taxon>
        <taxon>Aphelenchoidea</taxon>
        <taxon>Aphelenchoididae</taxon>
        <taxon>Bursaphelenchus</taxon>
    </lineage>
</organism>
<feature type="transmembrane region" description="Helical" evidence="5">
    <location>
        <begin position="252"/>
        <end position="274"/>
    </location>
</feature>
<evidence type="ECO:0000256" key="2">
    <source>
        <dbReference type="ARBA" id="ARBA00022692"/>
    </source>
</evidence>
<evidence type="ECO:0000256" key="5">
    <source>
        <dbReference type="SAM" id="Phobius"/>
    </source>
</evidence>
<dbReference type="GO" id="GO:0004930">
    <property type="term" value="F:G protein-coupled receptor activity"/>
    <property type="evidence" value="ECO:0007669"/>
    <property type="project" value="InterPro"/>
</dbReference>
<feature type="transmembrane region" description="Helical" evidence="5">
    <location>
        <begin position="326"/>
        <end position="344"/>
    </location>
</feature>
<feature type="transmembrane region" description="Helical" evidence="5">
    <location>
        <begin position="169"/>
        <end position="192"/>
    </location>
</feature>
<sequence length="390" mass="44518">MGSPFAKLGYVYFLYLPSTIGTYLGPSLMLTIALDRLFCVLFPMTYNEVNRTAYLFVMLAGPLINVALIVYWCYQYTMENADTVVVCIFSQIRMKTNSSVSAYLQLIICISTMLCYAIIWSFLLNRDRGSVTKTVKPLSLVTFSEVLGWFIALIMQYTMGKTGLTDPVFGFALLMNAGWIVSFGVTSNYFAYFVLKYELRNTKLYFLIMIASPLVYTVAVLHICYTGVVKDKRMVVVRLFAQTYVGPAAEMWFYLNATFCVSIVFCYVIIWSFLVKRYKSALGKTIKPLSIIALSDILGWSLSVIIKSIYDNRSNPSYSFVLQMNSGWLIHLGIASNYFVYYLLNKEYRQAFLEQLNYLSCNHFDYFKSTMTTSINQGNTSELDKRVSGI</sequence>
<dbReference type="InterPro" id="IPR000276">
    <property type="entry name" value="GPCR_Rhodpsn"/>
</dbReference>
<feature type="transmembrane region" description="Helical" evidence="5">
    <location>
        <begin position="102"/>
        <end position="125"/>
    </location>
</feature>
<name>A0A1I7RZW0_BURXY</name>
<dbReference type="SMART" id="SM01381">
    <property type="entry name" value="7TM_GPCR_Srsx"/>
    <property type="match status" value="1"/>
</dbReference>
<feature type="transmembrane region" description="Helical" evidence="5">
    <location>
        <begin position="53"/>
        <end position="72"/>
    </location>
</feature>
<dbReference type="WBParaSite" id="BXY_0628300.1">
    <property type="protein sequence ID" value="BXY_0628300.1"/>
    <property type="gene ID" value="BXY_0628300"/>
</dbReference>
<feature type="transmembrane region" description="Helical" evidence="5">
    <location>
        <begin position="286"/>
        <end position="306"/>
    </location>
</feature>